<dbReference type="GO" id="GO:0031125">
    <property type="term" value="P:rRNA 3'-end processing"/>
    <property type="evidence" value="ECO:0007669"/>
    <property type="project" value="TreeGrafter"/>
</dbReference>
<protein>
    <submittedName>
        <fullName evidence="3">3'-5' exoribonuclease</fullName>
        <ecNumber evidence="3">3.1.-.-</ecNumber>
    </submittedName>
</protein>
<dbReference type="AlphaFoldDB" id="A0A7X0HMD8"/>
<evidence type="ECO:0000313" key="4">
    <source>
        <dbReference type="Proteomes" id="UP000531594"/>
    </source>
</evidence>
<accession>A0A7X0HMD8</accession>
<evidence type="ECO:0000259" key="2">
    <source>
        <dbReference type="Pfam" id="PF01966"/>
    </source>
</evidence>
<keyword evidence="4" id="KW-1185">Reference proteome</keyword>
<dbReference type="InterPro" id="IPR006674">
    <property type="entry name" value="HD_domain"/>
</dbReference>
<dbReference type="Proteomes" id="UP000531594">
    <property type="component" value="Unassembled WGS sequence"/>
</dbReference>
<dbReference type="PANTHER" id="PTHR37294:SF1">
    <property type="entry name" value="3'-5' EXORIBONUCLEASE YHAM"/>
    <property type="match status" value="1"/>
</dbReference>
<comment type="caution">
    <text evidence="3">The sequence shown here is derived from an EMBL/GenBank/DDBJ whole genome shotgun (WGS) entry which is preliminary data.</text>
</comment>
<evidence type="ECO:0000256" key="1">
    <source>
        <dbReference type="ARBA" id="ARBA00022801"/>
    </source>
</evidence>
<keyword evidence="1 3" id="KW-0378">Hydrolase</keyword>
<evidence type="ECO:0000313" key="3">
    <source>
        <dbReference type="EMBL" id="MBB6443464.1"/>
    </source>
</evidence>
<dbReference type="EC" id="3.1.-.-" evidence="3"/>
<name>A0A7X0HMD8_9BACI</name>
<dbReference type="GO" id="GO:0016787">
    <property type="term" value="F:hydrolase activity"/>
    <property type="evidence" value="ECO:0007669"/>
    <property type="project" value="UniProtKB-KW"/>
</dbReference>
<reference evidence="3 4" key="1">
    <citation type="submission" date="2020-08" db="EMBL/GenBank/DDBJ databases">
        <title>Genomic Encyclopedia of Type Strains, Phase IV (KMG-IV): sequencing the most valuable type-strain genomes for metagenomic binning, comparative biology and taxonomic classification.</title>
        <authorList>
            <person name="Goeker M."/>
        </authorList>
    </citation>
    <scope>NUCLEOTIDE SEQUENCE [LARGE SCALE GENOMIC DNA]</scope>
    <source>
        <strain evidence="3 4">DSM 5391</strain>
    </source>
</reference>
<gene>
    <name evidence="3" type="ORF">HNR53_000052</name>
</gene>
<dbReference type="EMBL" id="JACHGK010000001">
    <property type="protein sequence ID" value="MBB6443464.1"/>
    <property type="molecule type" value="Genomic_DNA"/>
</dbReference>
<feature type="domain" description="HD" evidence="2">
    <location>
        <begin position="263"/>
        <end position="402"/>
    </location>
</feature>
<sequence length="412" mass="47836">MSEQQTQTYFYQFIPVQYEASAEDKEKILREFPPPRLPDGEELFQIQEEAGGSNVKVRLLLNEYSVEVTKTNKQYLKMRFSNNAGTINTKMWDNQGSVEKTISLLEEYSVFDIEAKVDDYRGHKSLTINRIQPCTGEINPFSLLSYTRQDLKELTVELVSYLQELESPFKEISFAALRRFWDQFSIRPAAKGHHHNYLGGLLKHTVGLMRFTRYVVKFEEDHYQAVLKLINCVEKAHKRDIWTQLNADEVKLQQLVWKDTIDHLYTMFYGMMPFKDSVPQYDLLLTSILFHDIGKIFEYDHAGKKFAEFNFLYPTANTAHLASRKQTGIIMDELGVMIGHIPYGVLMLTKVIESESIPVSLEDIHHMSHCILCHHGLPEWGSCVSKPQTLEGYLIHIVDYLDSRYENTEAIK</sequence>
<dbReference type="InterPro" id="IPR050798">
    <property type="entry name" value="YhaM_exoribonuc/phosphodiest"/>
</dbReference>
<dbReference type="PANTHER" id="PTHR37294">
    <property type="entry name" value="3'-5' EXORIBONUCLEASE YHAM"/>
    <property type="match status" value="1"/>
</dbReference>
<dbReference type="SUPFAM" id="SSF109604">
    <property type="entry name" value="HD-domain/PDEase-like"/>
    <property type="match status" value="1"/>
</dbReference>
<organism evidence="3 4">
    <name type="scientific">Bacillus benzoevorans</name>
    <dbReference type="NCBI Taxonomy" id="1456"/>
    <lineage>
        <taxon>Bacteria</taxon>
        <taxon>Bacillati</taxon>
        <taxon>Bacillota</taxon>
        <taxon>Bacilli</taxon>
        <taxon>Bacillales</taxon>
        <taxon>Bacillaceae</taxon>
        <taxon>Bacillus</taxon>
    </lineage>
</organism>
<dbReference type="RefSeq" id="WP_184521381.1">
    <property type="nucleotide sequence ID" value="NZ_JACHGK010000001.1"/>
</dbReference>
<proteinExistence type="predicted"/>
<dbReference type="Pfam" id="PF01966">
    <property type="entry name" value="HD"/>
    <property type="match status" value="1"/>
</dbReference>